<dbReference type="InterPro" id="IPR046468">
    <property type="entry name" value="Spt20-like_SEP"/>
</dbReference>
<feature type="region of interest" description="Disordered" evidence="2">
    <location>
        <begin position="538"/>
        <end position="557"/>
    </location>
</feature>
<evidence type="ECO:0000256" key="2">
    <source>
        <dbReference type="SAM" id="MobiDB-lite"/>
    </source>
</evidence>
<feature type="compositionally biased region" description="Low complexity" evidence="2">
    <location>
        <begin position="499"/>
        <end position="517"/>
    </location>
</feature>
<gene>
    <name evidence="4" type="primary">Supt20h</name>
</gene>
<accession>A0A6F9DU89</accession>
<comment type="similarity">
    <text evidence="1">Belongs to the SPT20 family.</text>
</comment>
<protein>
    <submittedName>
        <fullName evidence="4">Transcription factor SPT20 homolog</fullName>
    </submittedName>
</protein>
<dbReference type="EMBL" id="LR790847">
    <property type="protein sequence ID" value="CAB3266709.1"/>
    <property type="molecule type" value="mRNA"/>
</dbReference>
<dbReference type="PANTHER" id="PTHR13526:SF8">
    <property type="entry name" value="TRANSCRIPTION FACTOR SPT20 HOMOLOG"/>
    <property type="match status" value="1"/>
</dbReference>
<name>A0A6F9DU89_9ASCI</name>
<proteinExistence type="evidence at transcript level"/>
<evidence type="ECO:0000313" key="4">
    <source>
        <dbReference type="EMBL" id="CAB3266709.1"/>
    </source>
</evidence>
<feature type="region of interest" description="Disordered" evidence="2">
    <location>
        <begin position="476"/>
        <end position="521"/>
    </location>
</feature>
<dbReference type="AlphaFoldDB" id="A0A6F9DU89"/>
<organism evidence="4">
    <name type="scientific">Phallusia mammillata</name>
    <dbReference type="NCBI Taxonomy" id="59560"/>
    <lineage>
        <taxon>Eukaryota</taxon>
        <taxon>Metazoa</taxon>
        <taxon>Chordata</taxon>
        <taxon>Tunicata</taxon>
        <taxon>Ascidiacea</taxon>
        <taxon>Phlebobranchia</taxon>
        <taxon>Ascidiidae</taxon>
        <taxon>Phallusia</taxon>
    </lineage>
</organism>
<dbReference type="Pfam" id="PF12090">
    <property type="entry name" value="Spt20_SEP"/>
    <property type="match status" value="1"/>
</dbReference>
<feature type="region of interest" description="Disordered" evidence="2">
    <location>
        <begin position="923"/>
        <end position="945"/>
    </location>
</feature>
<evidence type="ECO:0000256" key="1">
    <source>
        <dbReference type="ARBA" id="ARBA00009112"/>
    </source>
</evidence>
<evidence type="ECO:0000259" key="3">
    <source>
        <dbReference type="Pfam" id="PF12090"/>
    </source>
</evidence>
<sequence>MAVPVLQNHYSSAEFLMQSAEKRLKLVQKDTTSTKWRSLYSQLAEVEAEERNETSDDEHEPFSKHFHMYTNPLHQLYKKNKDLSRLIVNLFPLENGYSLMFKTATGHCTESKPLPYEEYEILEHIDNGEIPPMLIETFENFHGGMFTSGCIVAEIRDYRIAAGPEFFDTKYVLLRPTQQTLLGDVNSIVNETSHQYQWTNEDRLALESFLILSTSDPLCLDPSPTVAVIKNIAEQQNKTFRTHPMRRCIRRNGMNAMRRRKEQRSRAAPPALKLFDFLQRRKEKSEKTSSSNDIRLPKNITDLWHKNPVDSSLPTSGLGIKNCVKMLNRQPQSISDTDMLEVQHIHLKSEGQNREVYSLITILQRPSDMQYFGKLQSNKYFQQAVETTGGISSSCRFPLGTEHRANLYILQYQELFAEDGRRPATVTVTRPLQPTTKYQIPLLQQPWQLEQDKSLYAVGSVNNIPIKHWPELRVSDTVVPKPQGPPPRPPQTPRPQPPSSTSNNTTTVQLSSVTTPTLNTVTLQPGTQSAFMFPIPRTQQQQQAGSNQLATSQSTTSAPTLARLLGPRLSTETLNLITGDGSLYQLKETSSENSGRLLSGSHDTFTIVSSQAGGHEAGGNLGNMTGVGTSLLHDDHNQNNNAQNIDMSGPVNLQLPLTMTIASQAQPQQQQQVAGQQPIQLQAKIQMATGNQQHISIQPHQAAPNTVIRLPASIATASGTVSAPSGSQQMATTINLVGGGRNVLSTPVQQIQLQPGSRPGTVTIPANLAMQLAAQLNQDKGGAGNSHQISLGGPNTSSPITIVTNDNNAGAAQSTQQQHQFRSIVTSHSGAQLLQQVEGGGSGNKSTTITINPRTQLVNLRTSAVQQPVQILQVGAQGNIQSISVRNQGKPQQIVLNAVRSATPDHNNPQLTLTQQLQQLTSSVANSNGKQGRARKRKITPDKKT</sequence>
<dbReference type="PANTHER" id="PTHR13526">
    <property type="entry name" value="TRANSCRIPTION FACTOR SPT20 HOMOLOG"/>
    <property type="match status" value="1"/>
</dbReference>
<dbReference type="GO" id="GO:0000124">
    <property type="term" value="C:SAGA complex"/>
    <property type="evidence" value="ECO:0007669"/>
    <property type="project" value="InterPro"/>
</dbReference>
<dbReference type="InterPro" id="IPR021950">
    <property type="entry name" value="Spt20"/>
</dbReference>
<dbReference type="GO" id="GO:0003712">
    <property type="term" value="F:transcription coregulator activity"/>
    <property type="evidence" value="ECO:0007669"/>
    <property type="project" value="InterPro"/>
</dbReference>
<feature type="compositionally biased region" description="Pro residues" evidence="2">
    <location>
        <begin position="482"/>
        <end position="498"/>
    </location>
</feature>
<reference evidence="4" key="1">
    <citation type="submission" date="2020-04" db="EMBL/GenBank/DDBJ databases">
        <authorList>
            <person name="Neveu A P."/>
        </authorList>
    </citation>
    <scope>NUCLEOTIDE SEQUENCE</scope>
    <source>
        <tissue evidence="4">Whole embryo</tissue>
    </source>
</reference>
<feature type="domain" description="Spt20-like SEP" evidence="3">
    <location>
        <begin position="83"/>
        <end position="235"/>
    </location>
</feature>
<dbReference type="GO" id="GO:0006357">
    <property type="term" value="P:regulation of transcription by RNA polymerase II"/>
    <property type="evidence" value="ECO:0007669"/>
    <property type="project" value="TreeGrafter"/>
</dbReference>
<feature type="compositionally biased region" description="Polar residues" evidence="2">
    <location>
        <begin position="544"/>
        <end position="557"/>
    </location>
</feature>